<evidence type="ECO:0000313" key="3">
    <source>
        <dbReference type="Proteomes" id="UP000017746"/>
    </source>
</evidence>
<keyword evidence="3" id="KW-1185">Reference proteome</keyword>
<dbReference type="OrthoDB" id="4315065at2"/>
<dbReference type="Proteomes" id="UP000017746">
    <property type="component" value="Chromosome"/>
</dbReference>
<dbReference type="KEGG" id="afs:AFR_17970"/>
<evidence type="ECO:0000313" key="2">
    <source>
        <dbReference type="EMBL" id="AGZ41872.1"/>
    </source>
</evidence>
<organism evidence="2 3">
    <name type="scientific">Actinoplanes friuliensis DSM 7358</name>
    <dbReference type="NCBI Taxonomy" id="1246995"/>
    <lineage>
        <taxon>Bacteria</taxon>
        <taxon>Bacillati</taxon>
        <taxon>Actinomycetota</taxon>
        <taxon>Actinomycetes</taxon>
        <taxon>Micromonosporales</taxon>
        <taxon>Micromonosporaceae</taxon>
        <taxon>Actinoplanes</taxon>
    </lineage>
</organism>
<gene>
    <name evidence="2" type="ORF">AFR_17970</name>
</gene>
<dbReference type="EMBL" id="CP006272">
    <property type="protein sequence ID" value="AGZ41872.1"/>
    <property type="molecule type" value="Genomic_DNA"/>
</dbReference>
<name>U5VYL0_9ACTN</name>
<dbReference type="AlphaFoldDB" id="U5VYL0"/>
<dbReference type="eggNOG" id="ENOG5034C55">
    <property type="taxonomic scope" value="Bacteria"/>
</dbReference>
<proteinExistence type="predicted"/>
<feature type="chain" id="PRO_5038784176" evidence="1">
    <location>
        <begin position="22"/>
        <end position="101"/>
    </location>
</feature>
<protein>
    <submittedName>
        <fullName evidence="2">Lipoprotein</fullName>
    </submittedName>
</protein>
<dbReference type="PATRIC" id="fig|1246995.3.peg.3646"/>
<keyword evidence="1" id="KW-0732">Signal</keyword>
<dbReference type="HOGENOM" id="CLU_2332409_0_0_11"/>
<sequence>MRTTNRTRALTLTLLAAAAVAAALLTAGCSLNEAICSSDHYPVAAVGSTGRDCVPDGQEPPAGYVRFPEGKVPEHVGDEWDLYWNTHMIDKAGAIVEAPAE</sequence>
<dbReference type="NCBIfam" id="NF046120">
    <property type="entry name" value="lipo_SCO0607"/>
    <property type="match status" value="1"/>
</dbReference>
<dbReference type="RefSeq" id="WP_023362216.1">
    <property type="nucleotide sequence ID" value="NC_022657.1"/>
</dbReference>
<accession>U5VYL0</accession>
<evidence type="ECO:0000256" key="1">
    <source>
        <dbReference type="SAM" id="SignalP"/>
    </source>
</evidence>
<reference evidence="2 3" key="1">
    <citation type="journal article" date="2014" name="J. Biotechnol.">
        <title>Complete genome sequence of the actinobacterium Actinoplanes friuliensis HAG 010964, producer of the lipopeptide antibiotic friulimycin.</title>
        <authorList>
            <person name="Ruckert C."/>
            <person name="Szczepanowski R."/>
            <person name="Albersmeier A."/>
            <person name="Goesmann A."/>
            <person name="Fischer N."/>
            <person name="Steinkamper A."/>
            <person name="Puhler A."/>
            <person name="Biener R."/>
            <person name="Schwartz D."/>
            <person name="Kalinowski J."/>
        </authorList>
    </citation>
    <scope>NUCLEOTIDE SEQUENCE [LARGE SCALE GENOMIC DNA]</scope>
    <source>
        <strain evidence="2 3">DSM 7358</strain>
    </source>
</reference>
<keyword evidence="2" id="KW-0449">Lipoprotein</keyword>
<dbReference type="InterPro" id="IPR058119">
    <property type="entry name" value="SCO0607-like"/>
</dbReference>
<dbReference type="PROSITE" id="PS51257">
    <property type="entry name" value="PROKAR_LIPOPROTEIN"/>
    <property type="match status" value="1"/>
</dbReference>
<feature type="signal peptide" evidence="1">
    <location>
        <begin position="1"/>
        <end position="21"/>
    </location>
</feature>